<organism evidence="9 10">
    <name type="scientific">Ruixingdingia sedimenti</name>
    <dbReference type="NCBI Taxonomy" id="3073604"/>
    <lineage>
        <taxon>Bacteria</taxon>
        <taxon>Pseudomonadati</taxon>
        <taxon>Pseudomonadota</taxon>
        <taxon>Alphaproteobacteria</taxon>
        <taxon>Rhodobacterales</taxon>
        <taxon>Paracoccaceae</taxon>
        <taxon>Ruixingdingia</taxon>
    </lineage>
</organism>
<dbReference type="PROSITE" id="PS50850">
    <property type="entry name" value="MFS"/>
    <property type="match status" value="1"/>
</dbReference>
<dbReference type="InterPro" id="IPR036259">
    <property type="entry name" value="MFS_trans_sf"/>
</dbReference>
<feature type="transmembrane region" description="Helical" evidence="7">
    <location>
        <begin position="86"/>
        <end position="109"/>
    </location>
</feature>
<feature type="transmembrane region" description="Helical" evidence="7">
    <location>
        <begin position="115"/>
        <end position="135"/>
    </location>
</feature>
<keyword evidence="5 7" id="KW-1133">Transmembrane helix</keyword>
<evidence type="ECO:0000256" key="4">
    <source>
        <dbReference type="ARBA" id="ARBA00022692"/>
    </source>
</evidence>
<feature type="transmembrane region" description="Helical" evidence="7">
    <location>
        <begin position="261"/>
        <end position="280"/>
    </location>
</feature>
<feature type="transmembrane region" description="Helical" evidence="7">
    <location>
        <begin position="21"/>
        <end position="44"/>
    </location>
</feature>
<evidence type="ECO:0000256" key="5">
    <source>
        <dbReference type="ARBA" id="ARBA00022989"/>
    </source>
</evidence>
<dbReference type="PANTHER" id="PTHR23517:SF13">
    <property type="entry name" value="MAJOR FACILITATOR SUPERFAMILY MFS_1"/>
    <property type="match status" value="1"/>
</dbReference>
<dbReference type="SUPFAM" id="SSF103473">
    <property type="entry name" value="MFS general substrate transporter"/>
    <property type="match status" value="1"/>
</dbReference>
<evidence type="ECO:0000259" key="8">
    <source>
        <dbReference type="PROSITE" id="PS50850"/>
    </source>
</evidence>
<comment type="caution">
    <text evidence="9">The sequence shown here is derived from an EMBL/GenBank/DDBJ whole genome shotgun (WGS) entry which is preliminary data.</text>
</comment>
<dbReference type="Pfam" id="PF07690">
    <property type="entry name" value="MFS_1"/>
    <property type="match status" value="1"/>
</dbReference>
<feature type="transmembrane region" description="Helical" evidence="7">
    <location>
        <begin position="292"/>
        <end position="313"/>
    </location>
</feature>
<dbReference type="Gene3D" id="1.20.1250.20">
    <property type="entry name" value="MFS general substrate transporter like domains"/>
    <property type="match status" value="1"/>
</dbReference>
<feature type="transmembrane region" description="Helical" evidence="7">
    <location>
        <begin position="229"/>
        <end position="249"/>
    </location>
</feature>
<keyword evidence="4 7" id="KW-0812">Transmembrane</keyword>
<keyword evidence="2" id="KW-0813">Transport</keyword>
<dbReference type="InterPro" id="IPR050171">
    <property type="entry name" value="MFS_Transporters"/>
</dbReference>
<proteinExistence type="predicted"/>
<feature type="transmembrane region" description="Helical" evidence="7">
    <location>
        <begin position="56"/>
        <end position="74"/>
    </location>
</feature>
<evidence type="ECO:0000256" key="7">
    <source>
        <dbReference type="SAM" id="Phobius"/>
    </source>
</evidence>
<keyword evidence="6 7" id="KW-0472">Membrane</keyword>
<evidence type="ECO:0000313" key="10">
    <source>
        <dbReference type="Proteomes" id="UP001247754"/>
    </source>
</evidence>
<feature type="transmembrane region" description="Helical" evidence="7">
    <location>
        <begin position="353"/>
        <end position="375"/>
    </location>
</feature>
<dbReference type="Proteomes" id="UP001247754">
    <property type="component" value="Unassembled WGS sequence"/>
</dbReference>
<reference evidence="9 10" key="1">
    <citation type="submission" date="2023-09" db="EMBL/GenBank/DDBJ databases">
        <title>Xinfangfangia sedmenti sp. nov., isolated the sedment.</title>
        <authorList>
            <person name="Xu L."/>
        </authorList>
    </citation>
    <scope>NUCLEOTIDE SEQUENCE [LARGE SCALE GENOMIC DNA]</scope>
    <source>
        <strain evidence="9 10">LG-4</strain>
    </source>
</reference>
<evidence type="ECO:0000256" key="3">
    <source>
        <dbReference type="ARBA" id="ARBA00022475"/>
    </source>
</evidence>
<keyword evidence="3" id="KW-1003">Cell membrane</keyword>
<protein>
    <submittedName>
        <fullName evidence="9">MFS transporter</fullName>
    </submittedName>
</protein>
<evidence type="ECO:0000256" key="6">
    <source>
        <dbReference type="ARBA" id="ARBA00023136"/>
    </source>
</evidence>
<sequence length="419" mass="43900">MTLHSPTPVAAQGRFSPGFQYTASALVIFLALLGSHLATPLYPIWQRSFGLSTTDITVIFSCYPLGVTAGLLYGGRMGDQFGRKPMIYIGILTIMLSSLTYLVASGMAYLMAARILNGIAIGLMSGPAAAALVELHPTDDRGAASRIAAIAMLASPAAGLLLATLVVHFASEELAVMLPFALQLVGLMACFLLALTYVETIRPENRRTFATVSWRIQTLHVPADIRTPFVFATVVGVLVWAGTGLWLALGPVLVGQVIGSGSRLTGGLVVVAFLATAGVVQLFARRMPYMRALMISCYLTPPSLLLVLATLHWQSAFGLGVGAVLAGISQGLGWMGASELVNRIAPAAIRASVLSVLYIAGYFGAAVPIIATGIVADAMGLFPAVTMLLALFTAVAVAMIVMGLRYQRTAAWTKAGGIG</sequence>
<gene>
    <name evidence="9" type="ORF">RGD00_01125</name>
</gene>
<dbReference type="EMBL" id="JAVKPH010000001">
    <property type="protein sequence ID" value="MDR5651193.1"/>
    <property type="molecule type" value="Genomic_DNA"/>
</dbReference>
<dbReference type="InterPro" id="IPR011701">
    <property type="entry name" value="MFS"/>
</dbReference>
<feature type="transmembrane region" description="Helical" evidence="7">
    <location>
        <begin position="381"/>
        <end position="404"/>
    </location>
</feature>
<dbReference type="PANTHER" id="PTHR23517">
    <property type="entry name" value="RESISTANCE PROTEIN MDTM, PUTATIVE-RELATED-RELATED"/>
    <property type="match status" value="1"/>
</dbReference>
<evidence type="ECO:0000313" key="9">
    <source>
        <dbReference type="EMBL" id="MDR5651193.1"/>
    </source>
</evidence>
<keyword evidence="10" id="KW-1185">Reference proteome</keyword>
<evidence type="ECO:0000256" key="2">
    <source>
        <dbReference type="ARBA" id="ARBA00022448"/>
    </source>
</evidence>
<comment type="subcellular location">
    <subcellularLocation>
        <location evidence="1">Cell membrane</location>
        <topology evidence="1">Multi-pass membrane protein</topology>
    </subcellularLocation>
</comment>
<feature type="domain" description="Major facilitator superfamily (MFS) profile" evidence="8">
    <location>
        <begin position="20"/>
        <end position="408"/>
    </location>
</feature>
<accession>A0ABU1F3J2</accession>
<feature type="transmembrane region" description="Helical" evidence="7">
    <location>
        <begin position="176"/>
        <end position="198"/>
    </location>
</feature>
<evidence type="ECO:0000256" key="1">
    <source>
        <dbReference type="ARBA" id="ARBA00004651"/>
    </source>
</evidence>
<dbReference type="RefSeq" id="WP_310455263.1">
    <property type="nucleotide sequence ID" value="NZ_JAVKPH010000001.1"/>
</dbReference>
<dbReference type="InterPro" id="IPR020846">
    <property type="entry name" value="MFS_dom"/>
</dbReference>
<feature type="transmembrane region" description="Helical" evidence="7">
    <location>
        <begin position="319"/>
        <end position="341"/>
    </location>
</feature>
<name>A0ABU1F3J2_9RHOB</name>
<feature type="transmembrane region" description="Helical" evidence="7">
    <location>
        <begin position="147"/>
        <end position="170"/>
    </location>
</feature>